<organism evidence="1">
    <name type="scientific">viral metagenome</name>
    <dbReference type="NCBI Taxonomy" id="1070528"/>
    <lineage>
        <taxon>unclassified sequences</taxon>
        <taxon>metagenomes</taxon>
        <taxon>organismal metagenomes</taxon>
    </lineage>
</organism>
<proteinExistence type="predicted"/>
<gene>
    <name evidence="1" type="ORF">MM415B04715_0002</name>
</gene>
<reference evidence="1" key="1">
    <citation type="submission" date="2020-03" db="EMBL/GenBank/DDBJ databases">
        <title>The deep terrestrial virosphere.</title>
        <authorList>
            <person name="Holmfeldt K."/>
            <person name="Nilsson E."/>
            <person name="Simone D."/>
            <person name="Lopez-Fernandez M."/>
            <person name="Wu X."/>
            <person name="de Brujin I."/>
            <person name="Lundin D."/>
            <person name="Andersson A."/>
            <person name="Bertilsson S."/>
            <person name="Dopson M."/>
        </authorList>
    </citation>
    <scope>NUCLEOTIDE SEQUENCE</scope>
    <source>
        <strain evidence="1">MM415B04715</strain>
    </source>
</reference>
<evidence type="ECO:0000313" key="1">
    <source>
        <dbReference type="EMBL" id="QJA92353.1"/>
    </source>
</evidence>
<dbReference type="AlphaFoldDB" id="A0A6M3LD79"/>
<accession>A0A6M3LD79</accession>
<protein>
    <submittedName>
        <fullName evidence="1">Uncharacterized protein</fullName>
    </submittedName>
</protein>
<name>A0A6M3LD79_9ZZZZ</name>
<sequence>MMTQNEISNIVEEDIKTEYRNGECQGFYPSNDYEVERTAEIYGQNYSESDLPAYYRNEKNEQLAKDYEAQYRYEITEKQTDELAEFQASVNKLGKILGRIK</sequence>
<dbReference type="EMBL" id="MT143060">
    <property type="protein sequence ID" value="QJA92353.1"/>
    <property type="molecule type" value="Genomic_DNA"/>
</dbReference>